<accession>A0A6J5LN80</accession>
<gene>
    <name evidence="1" type="ORF">UFOVP273_61</name>
</gene>
<sequence length="111" mass="12893">MLKEYIAVLDEVPDHMVPVLVAHAVLGAHLHWFGQEDLGTNHYDDWVLNSFRKCVLRVNRKEFEKMRALPNVYEAHENTTLNGEKSCLVLCPRDEWPNVVKFAKLWSPQHG</sequence>
<proteinExistence type="predicted"/>
<name>A0A6J5LN80_9CAUD</name>
<evidence type="ECO:0000313" key="1">
    <source>
        <dbReference type="EMBL" id="CAB4134430.1"/>
    </source>
</evidence>
<protein>
    <submittedName>
        <fullName evidence="1">Uncharacterized protein</fullName>
    </submittedName>
</protein>
<reference evidence="1" key="1">
    <citation type="submission" date="2020-04" db="EMBL/GenBank/DDBJ databases">
        <authorList>
            <person name="Chiriac C."/>
            <person name="Salcher M."/>
            <person name="Ghai R."/>
            <person name="Kavagutti S V."/>
        </authorList>
    </citation>
    <scope>NUCLEOTIDE SEQUENCE</scope>
</reference>
<organism evidence="1">
    <name type="scientific">uncultured Caudovirales phage</name>
    <dbReference type="NCBI Taxonomy" id="2100421"/>
    <lineage>
        <taxon>Viruses</taxon>
        <taxon>Duplodnaviria</taxon>
        <taxon>Heunggongvirae</taxon>
        <taxon>Uroviricota</taxon>
        <taxon>Caudoviricetes</taxon>
        <taxon>Peduoviridae</taxon>
        <taxon>Maltschvirus</taxon>
        <taxon>Maltschvirus maltsch</taxon>
    </lineage>
</organism>
<dbReference type="EMBL" id="LR796284">
    <property type="protein sequence ID" value="CAB4134430.1"/>
    <property type="molecule type" value="Genomic_DNA"/>
</dbReference>